<name>A0A2H4U7U7_METSM</name>
<gene>
    <name evidence="1" type="ORF">BK798_07040</name>
</gene>
<organism evidence="1 2">
    <name type="scientific">Methanobrevibacter smithii</name>
    <dbReference type="NCBI Taxonomy" id="2173"/>
    <lineage>
        <taxon>Archaea</taxon>
        <taxon>Methanobacteriati</taxon>
        <taxon>Methanobacteriota</taxon>
        <taxon>Methanomada group</taxon>
        <taxon>Methanobacteria</taxon>
        <taxon>Methanobacteriales</taxon>
        <taxon>Methanobacteriaceae</taxon>
        <taxon>Methanobrevibacter</taxon>
    </lineage>
</organism>
<dbReference type="Proteomes" id="UP000232133">
    <property type="component" value="Chromosome"/>
</dbReference>
<protein>
    <submittedName>
        <fullName evidence="1">Uncharacterized protein</fullName>
    </submittedName>
</protein>
<dbReference type="RefSeq" id="WP_004032954.1">
    <property type="nucleotide sequence ID" value="NZ_AP025586.1"/>
</dbReference>
<dbReference type="OMA" id="WCVIAGN"/>
<evidence type="ECO:0000313" key="2">
    <source>
        <dbReference type="Proteomes" id="UP000232133"/>
    </source>
</evidence>
<evidence type="ECO:0000313" key="1">
    <source>
        <dbReference type="EMBL" id="ATZ60191.1"/>
    </source>
</evidence>
<dbReference type="AlphaFoldDB" id="A0A2H4U7U7"/>
<dbReference type="GeneID" id="78817621"/>
<sequence length="211" mass="24160">MIEDIQALRQAARLTPDNENQDEKVWCIAAGNVNLIDDIAYKAIASKHSVKILFREHVILKDKRLNKKFDFIMLYGNSRKINQFKRLCNQRGGAFIQITRHYLTEEPNLMVLVAPEDMIKNLVYVLEKSKVSFAILQESQTTGFIDVDINSNVKLPNFIKSALKPLYNISDVVLSTILISVEKDEDIEKVQSIATSNRIFVIDFKDIVTED</sequence>
<proteinExistence type="predicted"/>
<reference evidence="1 2" key="1">
    <citation type="submission" date="2016-10" db="EMBL/GenBank/DDBJ databases">
        <authorList>
            <person name="Varghese N."/>
        </authorList>
    </citation>
    <scope>NUCLEOTIDE SEQUENCE [LARGE SCALE GENOMIC DNA]</scope>
    <source>
        <strain evidence="1 2">KB11</strain>
    </source>
</reference>
<accession>A0A2H4U7U7</accession>
<dbReference type="EMBL" id="CP017803">
    <property type="protein sequence ID" value="ATZ60191.1"/>
    <property type="molecule type" value="Genomic_DNA"/>
</dbReference>